<dbReference type="PATRIC" id="fig|67356.5.peg.2581"/>
<dbReference type="RefSeq" id="WP_053191006.1">
    <property type="nucleotide sequence ID" value="NZ_KQ948994.1"/>
</dbReference>
<evidence type="ECO:0000313" key="1">
    <source>
        <dbReference type="EMBL" id="KOG37123.1"/>
    </source>
</evidence>
<dbReference type="STRING" id="67356.AQJ84_23670"/>
<comment type="caution">
    <text evidence="1">The sequence shown here is derived from an EMBL/GenBank/DDBJ whole genome shotgun (WGS) entry which is preliminary data.</text>
</comment>
<protein>
    <submittedName>
        <fullName evidence="1">Lycopene cyclase</fullName>
    </submittedName>
</protein>
<dbReference type="EMBL" id="LGUS01000116">
    <property type="protein sequence ID" value="KOG37123.1"/>
    <property type="molecule type" value="Genomic_DNA"/>
</dbReference>
<proteinExistence type="predicted"/>
<dbReference type="Gene3D" id="3.50.50.60">
    <property type="entry name" value="FAD/NAD(P)-binding domain"/>
    <property type="match status" value="1"/>
</dbReference>
<organism evidence="1 2">
    <name type="scientific">Streptomyces resistomycificus</name>
    <dbReference type="NCBI Taxonomy" id="67356"/>
    <lineage>
        <taxon>Bacteria</taxon>
        <taxon>Bacillati</taxon>
        <taxon>Actinomycetota</taxon>
        <taxon>Actinomycetes</taxon>
        <taxon>Kitasatosporales</taxon>
        <taxon>Streptomycetaceae</taxon>
        <taxon>Streptomyces</taxon>
        <taxon>Streptomyces aurantiacus group</taxon>
    </lineage>
</organism>
<keyword evidence="2" id="KW-1185">Reference proteome</keyword>
<accession>A0A0L8LFU6</accession>
<dbReference type="InterPro" id="IPR036188">
    <property type="entry name" value="FAD/NAD-bd_sf"/>
</dbReference>
<evidence type="ECO:0000313" key="2">
    <source>
        <dbReference type="Proteomes" id="UP000037251"/>
    </source>
</evidence>
<dbReference type="SUPFAM" id="SSF51905">
    <property type="entry name" value="FAD/NAD(P)-binding domain"/>
    <property type="match status" value="1"/>
</dbReference>
<name>A0A0L8LFU6_9ACTN</name>
<reference evidence="2" key="1">
    <citation type="submission" date="2015-07" db="EMBL/GenBank/DDBJ databases">
        <authorList>
            <person name="Ju K.-S."/>
            <person name="Doroghazi J.R."/>
            <person name="Metcalf W.W."/>
        </authorList>
    </citation>
    <scope>NUCLEOTIDE SEQUENCE [LARGE SCALE GENOMIC DNA]</scope>
    <source>
        <strain evidence="2">NRRL 2290</strain>
    </source>
</reference>
<dbReference type="OrthoDB" id="24355at2"/>
<dbReference type="AlphaFoldDB" id="A0A0L8LFU6"/>
<dbReference type="eggNOG" id="COG0644">
    <property type="taxonomic scope" value="Bacteria"/>
</dbReference>
<gene>
    <name evidence="1" type="ORF">ADK37_11950</name>
</gene>
<dbReference type="Proteomes" id="UP000037251">
    <property type="component" value="Unassembled WGS sequence"/>
</dbReference>
<dbReference type="Pfam" id="PF05834">
    <property type="entry name" value="Lycopene_cycl"/>
    <property type="match status" value="1"/>
</dbReference>
<sequence length="397" mass="42972">MIEADVAVVGAGAAGLSLAHRLARPAPGAPPLTVALIAAPPGPLQAPRRTWCFWEAGTGPYEAAVTASWQRLRVHGPDGRAHTRDIAPLRYKMIRSDDFERLVTRDLAAAPTVRRVEAAVDTVQNVHGGAEILAYDAAGDPCPVSARWVFDSRPLGGLPAARTTLLQHFHGWFVHTERVVFDPLVAEFMDFRTPQPAKGLSFGYVLPTGPHHALVEYTEFSPTVLSPRGYESALRRYTQEVLGLGRFAVVGTETGVIPMTDAVFARRTGESVFRIGAAGGATRPSTGYTFASVQRQVETVASALRAGRHPMPSPAHSVRSRAMDAALLRALDTGRIEGAAFFTRLFSRVPAQRLLRFLDGGTRLHEDLAIGAHVPVLPMLRSVAELPFLPRRPSDRP</sequence>